<protein>
    <recommendedName>
        <fullName evidence="3">Exo-alpha-sialidase</fullName>
    </recommendedName>
</protein>
<proteinExistence type="predicted"/>
<dbReference type="EMBL" id="DRIG01000036">
    <property type="protein sequence ID" value="HEC78150.1"/>
    <property type="molecule type" value="Genomic_DNA"/>
</dbReference>
<dbReference type="AlphaFoldDB" id="A0A9C9ELF5"/>
<dbReference type="Proteomes" id="UP000885826">
    <property type="component" value="Unassembled WGS sequence"/>
</dbReference>
<feature type="non-terminal residue" evidence="1">
    <location>
        <position position="80"/>
    </location>
</feature>
<comment type="caution">
    <text evidence="1">The sequence shown here is derived from an EMBL/GenBank/DDBJ whole genome shotgun (WGS) entry which is preliminary data.</text>
</comment>
<evidence type="ECO:0008006" key="3">
    <source>
        <dbReference type="Google" id="ProtNLM"/>
    </source>
</evidence>
<evidence type="ECO:0000313" key="2">
    <source>
        <dbReference type="Proteomes" id="UP000885826"/>
    </source>
</evidence>
<reference evidence="1" key="1">
    <citation type="journal article" date="2020" name="mSystems">
        <title>Genome- and Community-Level Interaction Insights into Carbon Utilization and Element Cycling Functions of Hydrothermarchaeota in Hydrothermal Sediment.</title>
        <authorList>
            <person name="Zhou Z."/>
            <person name="Liu Y."/>
            <person name="Xu W."/>
            <person name="Pan J."/>
            <person name="Luo Z.H."/>
            <person name="Li M."/>
        </authorList>
    </citation>
    <scope>NUCLEOTIDE SEQUENCE</scope>
    <source>
        <strain evidence="1">HyVt-388</strain>
    </source>
</reference>
<accession>A0A9C9ELF5</accession>
<name>A0A9C9ELF5_UNCW3</name>
<sequence>MIKIFTLLFSLILTAQNNYVFGPSIRVNDDTAGIYNHRTTQRSIACRSDTVYLAWGDNRSVSAQIYFSKSTDAGMAWSPN</sequence>
<evidence type="ECO:0000313" key="1">
    <source>
        <dbReference type="EMBL" id="HEC78150.1"/>
    </source>
</evidence>
<organism evidence="1 2">
    <name type="scientific">candidate division WOR-3 bacterium</name>
    <dbReference type="NCBI Taxonomy" id="2052148"/>
    <lineage>
        <taxon>Bacteria</taxon>
        <taxon>Bacteria division WOR-3</taxon>
    </lineage>
</organism>
<gene>
    <name evidence="1" type="ORF">ENI34_03285</name>
</gene>